<evidence type="ECO:0000313" key="1">
    <source>
        <dbReference type="EMBL" id="WEE25950.1"/>
    </source>
</evidence>
<gene>
    <name evidence="1" type="ORF">PY771_20340</name>
</gene>
<reference evidence="1" key="1">
    <citation type="submission" date="2023-02" db="EMBL/GenBank/DDBJ databases">
        <title>The sequence of Aeromonas hydrophila K533.</title>
        <authorList>
            <person name="Luo X."/>
        </authorList>
    </citation>
    <scope>NUCLEOTIDE SEQUENCE</scope>
    <source>
        <strain evidence="1">K533</strain>
    </source>
</reference>
<accession>A0AAX3P5N0</accession>
<dbReference type="AlphaFoldDB" id="A0AAX3P5N0"/>
<name>A0AAX3P5N0_AERHY</name>
<dbReference type="EMBL" id="CP118942">
    <property type="protein sequence ID" value="WEE25950.1"/>
    <property type="molecule type" value="Genomic_DNA"/>
</dbReference>
<evidence type="ECO:0008006" key="3">
    <source>
        <dbReference type="Google" id="ProtNLM"/>
    </source>
</evidence>
<dbReference type="Proteomes" id="UP001214666">
    <property type="component" value="Chromosome"/>
</dbReference>
<evidence type="ECO:0000313" key="2">
    <source>
        <dbReference type="Proteomes" id="UP001214666"/>
    </source>
</evidence>
<sequence>MKANKNLAPLLTEKTKDALVDITELGLDESLSFLSDNEALLKEIPIIKWIIASKDLKQSIGNMLFIRKYAAFIGQVYEDEVDGIASIDVLKFSHEITDNIIENTIVYIERYHDELKAKLLGKLFIETFVHNHFTTHEYNSLMFSIENIHPVEGFPRLKDFYNYWSEMESTTNEAEKQNIWQRGADIDYQPLIMSGLLILPSGASTFGNFGGAYLNDKGVRFYEYVVKDIITSESR</sequence>
<protein>
    <recommendedName>
        <fullName evidence="3">DUF4393 domain-containing protein</fullName>
    </recommendedName>
</protein>
<dbReference type="RefSeq" id="WP_197984391.1">
    <property type="nucleotide sequence ID" value="NZ_AP023398.1"/>
</dbReference>
<proteinExistence type="predicted"/>
<organism evidence="1 2">
    <name type="scientific">Aeromonas hydrophila</name>
    <dbReference type="NCBI Taxonomy" id="644"/>
    <lineage>
        <taxon>Bacteria</taxon>
        <taxon>Pseudomonadati</taxon>
        <taxon>Pseudomonadota</taxon>
        <taxon>Gammaproteobacteria</taxon>
        <taxon>Aeromonadales</taxon>
        <taxon>Aeromonadaceae</taxon>
        <taxon>Aeromonas</taxon>
    </lineage>
</organism>